<dbReference type="KEGG" id="dcb:C3Y92_11205"/>
<dbReference type="InterPro" id="IPR025500">
    <property type="entry name" value="DUF4390"/>
</dbReference>
<evidence type="ECO:0000313" key="1">
    <source>
        <dbReference type="EMBL" id="QAZ67755.1"/>
    </source>
</evidence>
<dbReference type="RefSeq" id="WP_129352628.1">
    <property type="nucleotide sequence ID" value="NZ_CP026538.1"/>
</dbReference>
<dbReference type="EMBL" id="CP026538">
    <property type="protein sequence ID" value="QAZ67755.1"/>
    <property type="molecule type" value="Genomic_DNA"/>
</dbReference>
<gene>
    <name evidence="1" type="ORF">C3Y92_11205</name>
</gene>
<accession>A0A4P6HL98</accession>
<reference evidence="1 2" key="1">
    <citation type="submission" date="2018-02" db="EMBL/GenBank/DDBJ databases">
        <title>Genome sequence of Desulfovibrio carbinolicus DSM 3852.</title>
        <authorList>
            <person name="Wilbanks E."/>
            <person name="Skennerton C.T."/>
            <person name="Orphan V.J."/>
        </authorList>
    </citation>
    <scope>NUCLEOTIDE SEQUENCE [LARGE SCALE GENOMIC DNA]</scope>
    <source>
        <strain evidence="1 2">DSM 3852</strain>
    </source>
</reference>
<organism evidence="1 2">
    <name type="scientific">Solidesulfovibrio carbinolicus</name>
    <dbReference type="NCBI Taxonomy" id="296842"/>
    <lineage>
        <taxon>Bacteria</taxon>
        <taxon>Pseudomonadati</taxon>
        <taxon>Thermodesulfobacteriota</taxon>
        <taxon>Desulfovibrionia</taxon>
        <taxon>Desulfovibrionales</taxon>
        <taxon>Desulfovibrionaceae</taxon>
        <taxon>Solidesulfovibrio</taxon>
    </lineage>
</organism>
<name>A0A4P6HL98_9BACT</name>
<keyword evidence="2" id="KW-1185">Reference proteome</keyword>
<protein>
    <submittedName>
        <fullName evidence="1">DUF4390 domain-containing protein</fullName>
    </submittedName>
</protein>
<dbReference type="Proteomes" id="UP000293296">
    <property type="component" value="Chromosome"/>
</dbReference>
<dbReference type="OrthoDB" id="5470580at2"/>
<proteinExistence type="predicted"/>
<evidence type="ECO:0000313" key="2">
    <source>
        <dbReference type="Proteomes" id="UP000293296"/>
    </source>
</evidence>
<dbReference type="Pfam" id="PF14334">
    <property type="entry name" value="DUF4390"/>
    <property type="match status" value="1"/>
</dbReference>
<sequence>MSFMRLGTMTRRRFAACLVWALAGVFCCGAFAPVLAQELLLTNLVLNNYEGRIRVRFGIEPTGLDRIAQALDAGERLNLRCRARLSLKRDYVWNQSVSAAAWEGELWRIKTGEYVASLPDQGSAADKDLGSLFRKHLGEILIDLGPWDRLERGVTYVLSLELSLTRPDVSPWLKNGLFFWSFDAARPVSYQLDFTY</sequence>
<dbReference type="AlphaFoldDB" id="A0A4P6HL98"/>